<sequence>MIVGIGSDIARVERFTKAVKRHGPRFAQRILGPEEQAVWQVKGQPISYLAKRFAAKEAYVKALGLGLRSGMQWSDIQILNDPLGKPSLQLNGEALRLFQASGASAAHITLSDEAEYAVAFVVLER</sequence>
<protein>
    <recommendedName>
        <fullName evidence="10">Holo-[acyl-carrier-protein] synthase</fullName>
        <shortName evidence="10">Holo-ACP synthase</shortName>
        <ecNumber evidence="10">2.7.8.7</ecNumber>
    </recommendedName>
    <alternativeName>
        <fullName evidence="10">4'-phosphopantetheinyl transferase AcpS</fullName>
    </alternativeName>
</protein>
<dbReference type="Pfam" id="PF01648">
    <property type="entry name" value="ACPS"/>
    <property type="match status" value="1"/>
</dbReference>
<keyword evidence="6 10" id="KW-0443">Lipid metabolism</keyword>
<evidence type="ECO:0000313" key="13">
    <source>
        <dbReference type="Proteomes" id="UP001164935"/>
    </source>
</evidence>
<keyword evidence="2 10" id="KW-0808">Transferase</keyword>
<evidence type="ECO:0000259" key="11">
    <source>
        <dbReference type="Pfam" id="PF01648"/>
    </source>
</evidence>
<comment type="catalytic activity">
    <reaction evidence="8 10">
        <text>apo-[ACP] + CoA = holo-[ACP] + adenosine 3',5'-bisphosphate + H(+)</text>
        <dbReference type="Rhea" id="RHEA:12068"/>
        <dbReference type="Rhea" id="RHEA-COMP:9685"/>
        <dbReference type="Rhea" id="RHEA-COMP:9690"/>
        <dbReference type="ChEBI" id="CHEBI:15378"/>
        <dbReference type="ChEBI" id="CHEBI:29999"/>
        <dbReference type="ChEBI" id="CHEBI:57287"/>
        <dbReference type="ChEBI" id="CHEBI:58343"/>
        <dbReference type="ChEBI" id="CHEBI:64479"/>
        <dbReference type="EC" id="2.7.8.7"/>
    </reaction>
</comment>
<evidence type="ECO:0000256" key="8">
    <source>
        <dbReference type="ARBA" id="ARBA00050875"/>
    </source>
</evidence>
<evidence type="ECO:0000256" key="6">
    <source>
        <dbReference type="ARBA" id="ARBA00023098"/>
    </source>
</evidence>
<comment type="cofactor">
    <cofactor evidence="10">
        <name>Mg(2+)</name>
        <dbReference type="ChEBI" id="CHEBI:18420"/>
    </cofactor>
</comment>
<evidence type="ECO:0000256" key="9">
    <source>
        <dbReference type="ARBA" id="ARBA00054726"/>
    </source>
</evidence>
<evidence type="ECO:0000256" key="4">
    <source>
        <dbReference type="ARBA" id="ARBA00022832"/>
    </source>
</evidence>
<evidence type="ECO:0000256" key="7">
    <source>
        <dbReference type="ARBA" id="ARBA00023160"/>
    </source>
</evidence>
<keyword evidence="1 10" id="KW-0444">Lipid biosynthesis</keyword>
<dbReference type="InterPro" id="IPR002582">
    <property type="entry name" value="ACPS"/>
</dbReference>
<evidence type="ECO:0000256" key="5">
    <source>
        <dbReference type="ARBA" id="ARBA00022842"/>
    </source>
</evidence>
<keyword evidence="3 10" id="KW-0479">Metal-binding</keyword>
<dbReference type="InterPro" id="IPR037143">
    <property type="entry name" value="4-PPantetheinyl_Trfase_dom_sf"/>
</dbReference>
<comment type="subcellular location">
    <subcellularLocation>
        <location evidence="10">Cytoplasm</location>
    </subcellularLocation>
</comment>
<comment type="function">
    <text evidence="9">Transfers the 4'-phosphopantetheine moiety from coenzyme A to the 'Ser-36' of acyl-carrier-protein.</text>
</comment>
<comment type="similarity">
    <text evidence="10">Belongs to the P-Pant transferase superfamily. AcpS family.</text>
</comment>
<dbReference type="NCBIfam" id="TIGR00556">
    <property type="entry name" value="pantethn_trn"/>
    <property type="match status" value="1"/>
</dbReference>
<dbReference type="SUPFAM" id="SSF56214">
    <property type="entry name" value="4'-phosphopantetheinyl transferase"/>
    <property type="match status" value="1"/>
</dbReference>
<feature type="binding site" evidence="10">
    <location>
        <position position="8"/>
    </location>
    <ligand>
        <name>Mg(2+)</name>
        <dbReference type="ChEBI" id="CHEBI:18420"/>
    </ligand>
</feature>
<dbReference type="GO" id="GO:0000287">
    <property type="term" value="F:magnesium ion binding"/>
    <property type="evidence" value="ECO:0007669"/>
    <property type="project" value="UniProtKB-UniRule"/>
</dbReference>
<feature type="domain" description="4'-phosphopantetheinyl transferase" evidence="11">
    <location>
        <begin position="4"/>
        <end position="120"/>
    </location>
</feature>
<dbReference type="HAMAP" id="MF_00101">
    <property type="entry name" value="AcpS"/>
    <property type="match status" value="1"/>
</dbReference>
<accession>A0AA46YQ19</accession>
<name>A0AA46YQ19_9GAMM</name>
<keyword evidence="13" id="KW-1185">Reference proteome</keyword>
<keyword evidence="7 10" id="KW-0275">Fatty acid biosynthesis</keyword>
<dbReference type="EMBL" id="CP096973">
    <property type="protein sequence ID" value="UYO74213.1"/>
    <property type="molecule type" value="Genomic_DNA"/>
</dbReference>
<dbReference type="AlphaFoldDB" id="A0AA46YQ19"/>
<keyword evidence="10" id="KW-0963">Cytoplasm</keyword>
<dbReference type="EC" id="2.7.8.7" evidence="10"/>
<gene>
    <name evidence="10 12" type="primary">acpS</name>
    <name evidence="12" type="ORF">M0220_15240</name>
</gene>
<organism evidence="12 13">
    <name type="scientific">Halomonas qinghailakensis</name>
    <dbReference type="NCBI Taxonomy" id="2937790"/>
    <lineage>
        <taxon>Bacteria</taxon>
        <taxon>Pseudomonadati</taxon>
        <taxon>Pseudomonadota</taxon>
        <taxon>Gammaproteobacteria</taxon>
        <taxon>Oceanospirillales</taxon>
        <taxon>Halomonadaceae</taxon>
        <taxon>Halomonas</taxon>
    </lineage>
</organism>
<dbReference type="RefSeq" id="WP_264018126.1">
    <property type="nucleotide sequence ID" value="NZ_CP096973.1"/>
</dbReference>
<dbReference type="KEGG" id="hqn:M0220_15240"/>
<dbReference type="GO" id="GO:0008897">
    <property type="term" value="F:holo-[acyl-carrier-protein] synthase activity"/>
    <property type="evidence" value="ECO:0007669"/>
    <property type="project" value="UniProtKB-UniRule"/>
</dbReference>
<comment type="function">
    <text evidence="10">Transfers the 4'-phosphopantetheine moiety from coenzyme A to a Ser of acyl-carrier-protein.</text>
</comment>
<dbReference type="Proteomes" id="UP001164935">
    <property type="component" value="Chromosome"/>
</dbReference>
<dbReference type="FunFam" id="3.90.470.20:FF:000001">
    <property type="entry name" value="Holo-[acyl-carrier-protein] synthase"/>
    <property type="match status" value="1"/>
</dbReference>
<evidence type="ECO:0000313" key="12">
    <source>
        <dbReference type="EMBL" id="UYO74213.1"/>
    </source>
</evidence>
<keyword evidence="5 10" id="KW-0460">Magnesium</keyword>
<reference evidence="12" key="1">
    <citation type="submission" date="2022-05" db="EMBL/GenBank/DDBJ databases">
        <title>Complete sequence of a novel PHA-producing Halomonas strain.</title>
        <authorList>
            <person name="Zheng Z."/>
        </authorList>
    </citation>
    <scope>NUCLEOTIDE SEQUENCE</scope>
    <source>
        <strain evidence="12">ZZQ-149</strain>
    </source>
</reference>
<dbReference type="GO" id="GO:0005737">
    <property type="term" value="C:cytoplasm"/>
    <property type="evidence" value="ECO:0007669"/>
    <property type="project" value="UniProtKB-SubCell"/>
</dbReference>
<evidence type="ECO:0000256" key="1">
    <source>
        <dbReference type="ARBA" id="ARBA00022516"/>
    </source>
</evidence>
<evidence type="ECO:0000256" key="10">
    <source>
        <dbReference type="HAMAP-Rule" id="MF_00101"/>
    </source>
</evidence>
<dbReference type="NCBIfam" id="TIGR00516">
    <property type="entry name" value="acpS"/>
    <property type="match status" value="1"/>
</dbReference>
<proteinExistence type="inferred from homology"/>
<dbReference type="GO" id="GO:0006633">
    <property type="term" value="P:fatty acid biosynthetic process"/>
    <property type="evidence" value="ECO:0007669"/>
    <property type="project" value="UniProtKB-UniRule"/>
</dbReference>
<evidence type="ECO:0000256" key="2">
    <source>
        <dbReference type="ARBA" id="ARBA00022679"/>
    </source>
</evidence>
<evidence type="ECO:0000256" key="3">
    <source>
        <dbReference type="ARBA" id="ARBA00022723"/>
    </source>
</evidence>
<dbReference type="InterPro" id="IPR008278">
    <property type="entry name" value="4-PPantetheinyl_Trfase_dom"/>
</dbReference>
<feature type="binding site" evidence="10">
    <location>
        <position position="57"/>
    </location>
    <ligand>
        <name>Mg(2+)</name>
        <dbReference type="ChEBI" id="CHEBI:18420"/>
    </ligand>
</feature>
<dbReference type="InterPro" id="IPR004568">
    <property type="entry name" value="Ppantetheine-prot_Trfase_dom"/>
</dbReference>
<dbReference type="Gene3D" id="3.90.470.20">
    <property type="entry name" value="4'-phosphopantetheinyl transferase domain"/>
    <property type="match status" value="1"/>
</dbReference>
<keyword evidence="4 10" id="KW-0276">Fatty acid metabolism</keyword>